<evidence type="ECO:0000313" key="1">
    <source>
        <dbReference type="EMBL" id="KAK2166881.1"/>
    </source>
</evidence>
<evidence type="ECO:0000313" key="2">
    <source>
        <dbReference type="Proteomes" id="UP001208570"/>
    </source>
</evidence>
<name>A0AAD9K9A2_9ANNE</name>
<organism evidence="1 2">
    <name type="scientific">Paralvinella palmiformis</name>
    <dbReference type="NCBI Taxonomy" id="53620"/>
    <lineage>
        <taxon>Eukaryota</taxon>
        <taxon>Metazoa</taxon>
        <taxon>Spiralia</taxon>
        <taxon>Lophotrochozoa</taxon>
        <taxon>Annelida</taxon>
        <taxon>Polychaeta</taxon>
        <taxon>Sedentaria</taxon>
        <taxon>Canalipalpata</taxon>
        <taxon>Terebellida</taxon>
        <taxon>Terebelliformia</taxon>
        <taxon>Alvinellidae</taxon>
        <taxon>Paralvinella</taxon>
    </lineage>
</organism>
<proteinExistence type="predicted"/>
<accession>A0AAD9K9A2</accession>
<dbReference type="EMBL" id="JAODUP010000034">
    <property type="protein sequence ID" value="KAK2166881.1"/>
    <property type="molecule type" value="Genomic_DNA"/>
</dbReference>
<protein>
    <submittedName>
        <fullName evidence="1">Uncharacterized protein</fullName>
    </submittedName>
</protein>
<sequence>MRMKSGGQKSTMDRMSLKECIFSALLSILPEMPPDTAETNPVLQVNGPPQYVKINPDKVITGCAKLSIQHDVEFSKHTRKLEG</sequence>
<reference evidence="1" key="1">
    <citation type="journal article" date="2023" name="Mol. Biol. Evol.">
        <title>Third-Generation Sequencing Reveals the Adaptive Role of the Epigenome in Three Deep-Sea Polychaetes.</title>
        <authorList>
            <person name="Perez M."/>
            <person name="Aroh O."/>
            <person name="Sun Y."/>
            <person name="Lan Y."/>
            <person name="Juniper S.K."/>
            <person name="Young C.R."/>
            <person name="Angers B."/>
            <person name="Qian P.Y."/>
        </authorList>
    </citation>
    <scope>NUCLEOTIDE SEQUENCE</scope>
    <source>
        <strain evidence="1">P08H-3</strain>
    </source>
</reference>
<gene>
    <name evidence="1" type="ORF">LSH36_34g07038</name>
</gene>
<comment type="caution">
    <text evidence="1">The sequence shown here is derived from an EMBL/GenBank/DDBJ whole genome shotgun (WGS) entry which is preliminary data.</text>
</comment>
<dbReference type="AlphaFoldDB" id="A0AAD9K9A2"/>
<dbReference type="Proteomes" id="UP001208570">
    <property type="component" value="Unassembled WGS sequence"/>
</dbReference>
<keyword evidence="2" id="KW-1185">Reference proteome</keyword>